<feature type="transmembrane region" description="Helical" evidence="1">
    <location>
        <begin position="75"/>
        <end position="96"/>
    </location>
</feature>
<dbReference type="GO" id="GO:0016020">
    <property type="term" value="C:membrane"/>
    <property type="evidence" value="ECO:0007669"/>
    <property type="project" value="InterPro"/>
</dbReference>
<dbReference type="InterPro" id="IPR050640">
    <property type="entry name" value="Bact_2-comp_sensor_kinase"/>
</dbReference>
<keyword evidence="3" id="KW-0808">Transferase</keyword>
<name>A0A2A5BAL5_9GAMM</name>
<dbReference type="InterPro" id="IPR003594">
    <property type="entry name" value="HATPase_dom"/>
</dbReference>
<organism evidence="3 4">
    <name type="scientific">SAR86 cluster bacterium</name>
    <dbReference type="NCBI Taxonomy" id="2030880"/>
    <lineage>
        <taxon>Bacteria</taxon>
        <taxon>Pseudomonadati</taxon>
        <taxon>Pseudomonadota</taxon>
        <taxon>Gammaproteobacteria</taxon>
        <taxon>SAR86 cluster</taxon>
    </lineage>
</organism>
<dbReference type="Gene3D" id="3.30.565.10">
    <property type="entry name" value="Histidine kinase-like ATPase, C-terminal domain"/>
    <property type="match status" value="1"/>
</dbReference>
<dbReference type="PANTHER" id="PTHR34220">
    <property type="entry name" value="SENSOR HISTIDINE KINASE YPDA"/>
    <property type="match status" value="1"/>
</dbReference>
<keyword evidence="1" id="KW-0812">Transmembrane</keyword>
<dbReference type="Pfam" id="PF02518">
    <property type="entry name" value="HATPase_c"/>
    <property type="match status" value="1"/>
</dbReference>
<dbReference type="InterPro" id="IPR036890">
    <property type="entry name" value="HATPase_C_sf"/>
</dbReference>
<dbReference type="Pfam" id="PF06580">
    <property type="entry name" value="His_kinase"/>
    <property type="match status" value="1"/>
</dbReference>
<dbReference type="AlphaFoldDB" id="A0A2A5BAL5"/>
<dbReference type="SMART" id="SM00387">
    <property type="entry name" value="HATPase_c"/>
    <property type="match status" value="1"/>
</dbReference>
<evidence type="ECO:0000259" key="2">
    <source>
        <dbReference type="PROSITE" id="PS50109"/>
    </source>
</evidence>
<feature type="transmembrane region" description="Helical" evidence="1">
    <location>
        <begin position="14"/>
        <end position="36"/>
    </location>
</feature>
<keyword evidence="3" id="KW-0418">Kinase</keyword>
<dbReference type="InterPro" id="IPR005467">
    <property type="entry name" value="His_kinase_dom"/>
</dbReference>
<dbReference type="EMBL" id="NVVJ01000003">
    <property type="protein sequence ID" value="PCJ28188.1"/>
    <property type="molecule type" value="Genomic_DNA"/>
</dbReference>
<proteinExistence type="predicted"/>
<sequence>MSITAFALTRNKQFWIFQLLGWSVWVLMLVLRDLIFVPPEYIFPRALVFGFSAVVAIVITVGLRSLYRLVWESGFIVRFLVTWFGSLAAALIWQPFQNYIALLPFGEVINLRDANLGDLIGGWYRNSYPLMLLWSGLYFIIKYYQLFQAEKEKSLRSEALAHEAQLLMLRYQLNPHFLFNTLNAISTLVLSQANERANEMLTKLSKFLRYSLDHSPLDKVSLAHELETSRLYLDIEKVRFAERLRLNIDIEKAAENAMVPTMLLQPLIENSIKHAISKSETGGTISIIARVEEGKLRLEVSDDGPGLPEYEGESDMLVLSQGVGVSNIRNRLQQIYGDEHALSFYNGENGGLTVMVEIPYDTK</sequence>
<reference evidence="4" key="1">
    <citation type="submission" date="2017-08" db="EMBL/GenBank/DDBJ databases">
        <title>A dynamic microbial community with high functional redundancy inhabits the cold, oxic subseafloor aquifer.</title>
        <authorList>
            <person name="Tully B.J."/>
            <person name="Wheat C.G."/>
            <person name="Glazer B.T."/>
            <person name="Huber J.A."/>
        </authorList>
    </citation>
    <scope>NUCLEOTIDE SEQUENCE [LARGE SCALE GENOMIC DNA]</scope>
</reference>
<dbReference type="PROSITE" id="PS50109">
    <property type="entry name" value="HIS_KIN"/>
    <property type="match status" value="1"/>
</dbReference>
<evidence type="ECO:0000313" key="4">
    <source>
        <dbReference type="Proteomes" id="UP000218327"/>
    </source>
</evidence>
<feature type="domain" description="Histidine kinase" evidence="2">
    <location>
        <begin position="159"/>
        <end position="362"/>
    </location>
</feature>
<dbReference type="PANTHER" id="PTHR34220:SF7">
    <property type="entry name" value="SENSOR HISTIDINE KINASE YPDA"/>
    <property type="match status" value="1"/>
</dbReference>
<dbReference type="GO" id="GO:0000155">
    <property type="term" value="F:phosphorelay sensor kinase activity"/>
    <property type="evidence" value="ECO:0007669"/>
    <property type="project" value="InterPro"/>
</dbReference>
<accession>A0A2A5BAL5</accession>
<gene>
    <name evidence="3" type="ORF">COA96_01385</name>
</gene>
<feature type="transmembrane region" description="Helical" evidence="1">
    <location>
        <begin position="42"/>
        <end position="63"/>
    </location>
</feature>
<dbReference type="InterPro" id="IPR010559">
    <property type="entry name" value="Sig_transdc_His_kin_internal"/>
</dbReference>
<keyword evidence="1" id="KW-0472">Membrane</keyword>
<dbReference type="Proteomes" id="UP000218327">
    <property type="component" value="Unassembled WGS sequence"/>
</dbReference>
<comment type="caution">
    <text evidence="3">The sequence shown here is derived from an EMBL/GenBank/DDBJ whole genome shotgun (WGS) entry which is preliminary data.</text>
</comment>
<evidence type="ECO:0000256" key="1">
    <source>
        <dbReference type="SAM" id="Phobius"/>
    </source>
</evidence>
<dbReference type="SUPFAM" id="SSF55874">
    <property type="entry name" value="ATPase domain of HSP90 chaperone/DNA topoisomerase II/histidine kinase"/>
    <property type="match status" value="1"/>
</dbReference>
<evidence type="ECO:0000313" key="3">
    <source>
        <dbReference type="EMBL" id="PCJ28188.1"/>
    </source>
</evidence>
<protein>
    <submittedName>
        <fullName evidence="3">Histidine kinase</fullName>
    </submittedName>
</protein>
<keyword evidence="1" id="KW-1133">Transmembrane helix</keyword>